<keyword evidence="2" id="KW-0614">Plasmid</keyword>
<evidence type="ECO:0000313" key="3">
    <source>
        <dbReference type="Proteomes" id="UP000501452"/>
    </source>
</evidence>
<dbReference type="EMBL" id="CP045120">
    <property type="protein sequence ID" value="QIN85472.1"/>
    <property type="molecule type" value="Genomic_DNA"/>
</dbReference>
<name>A0A6G8QG94_9ACTN</name>
<sequence>METQDPVRHALDAQAPAEAVEAPVDDAAMIAAMRSYREAKADLEVRKERGAAYLKQVEEEIKADLANAEEDLERLRSSMLTFLTEHNGGKKFNVPGIGTATTTARTTVKIADQEAFVAAVPPDRRDSLFDLKLNNSRAKALAKKALDEDGQQLPGVEAGRITSLSVRLSGD</sequence>
<dbReference type="Proteomes" id="UP000501452">
    <property type="component" value="Plasmid unnamed1"/>
</dbReference>
<feature type="coiled-coil region" evidence="1">
    <location>
        <begin position="51"/>
        <end position="85"/>
    </location>
</feature>
<proteinExistence type="predicted"/>
<gene>
    <name evidence="2" type="ORF">GBA63_22485</name>
</gene>
<protein>
    <submittedName>
        <fullName evidence="2">Uncharacterized protein</fullName>
    </submittedName>
</protein>
<reference evidence="2 3" key="1">
    <citation type="submission" date="2019-10" db="EMBL/GenBank/DDBJ databases">
        <title>Rubrobacter sp nov SCSIO 52090 isolated from a deep-sea sediment in the South China Sea.</title>
        <authorList>
            <person name="Chen R.W."/>
        </authorList>
    </citation>
    <scope>NUCLEOTIDE SEQUENCE [LARGE SCALE GENOMIC DNA]</scope>
    <source>
        <strain evidence="2 3">SCSIO 52909</strain>
        <plasmid evidence="2 3">unnamed1</plasmid>
    </source>
</reference>
<dbReference type="AlphaFoldDB" id="A0A6G8QG94"/>
<organism evidence="2 3">
    <name type="scientific">Rubrobacter tropicus</name>
    <dbReference type="NCBI Taxonomy" id="2653851"/>
    <lineage>
        <taxon>Bacteria</taxon>
        <taxon>Bacillati</taxon>
        <taxon>Actinomycetota</taxon>
        <taxon>Rubrobacteria</taxon>
        <taxon>Rubrobacterales</taxon>
        <taxon>Rubrobacteraceae</taxon>
        <taxon>Rubrobacter</taxon>
    </lineage>
</organism>
<keyword evidence="3" id="KW-1185">Reference proteome</keyword>
<accession>A0A6G8QG94</accession>
<evidence type="ECO:0000313" key="2">
    <source>
        <dbReference type="EMBL" id="QIN85472.1"/>
    </source>
</evidence>
<evidence type="ECO:0000256" key="1">
    <source>
        <dbReference type="SAM" id="Coils"/>
    </source>
</evidence>
<dbReference type="RefSeq" id="WP_166180806.1">
    <property type="nucleotide sequence ID" value="NZ_CP045120.1"/>
</dbReference>
<dbReference type="KEGG" id="rub:GBA63_22485"/>
<geneLocation type="plasmid" evidence="2 3">
    <name>unnamed1</name>
</geneLocation>
<keyword evidence="1" id="KW-0175">Coiled coil</keyword>